<keyword evidence="12" id="KW-1185">Reference proteome</keyword>
<dbReference type="EMBL" id="JADBEM010000001">
    <property type="protein sequence ID" value="MBE1610660.1"/>
    <property type="molecule type" value="Genomic_DNA"/>
</dbReference>
<evidence type="ECO:0000313" key="11">
    <source>
        <dbReference type="EMBL" id="MBE1610660.1"/>
    </source>
</evidence>
<dbReference type="GO" id="GO:0009307">
    <property type="term" value="P:DNA restriction-modification system"/>
    <property type="evidence" value="ECO:0007669"/>
    <property type="project" value="UniProtKB-KW"/>
</dbReference>
<dbReference type="Proteomes" id="UP000638648">
    <property type="component" value="Unassembled WGS sequence"/>
</dbReference>
<keyword evidence="5" id="KW-0680">Restriction system</keyword>
<reference evidence="11" key="1">
    <citation type="submission" date="2020-10" db="EMBL/GenBank/DDBJ databases">
        <title>Sequencing the genomes of 1000 actinobacteria strains.</title>
        <authorList>
            <person name="Klenk H.-P."/>
        </authorList>
    </citation>
    <scope>NUCLEOTIDE SEQUENCE</scope>
    <source>
        <strain evidence="11">DSM 45354</strain>
    </source>
</reference>
<evidence type="ECO:0000256" key="4">
    <source>
        <dbReference type="ARBA" id="ARBA00022691"/>
    </source>
</evidence>
<dbReference type="GO" id="GO:0015667">
    <property type="term" value="F:site-specific DNA-methyltransferase (cytosine-N4-specific) activity"/>
    <property type="evidence" value="ECO:0007669"/>
    <property type="project" value="UniProtKB-EC"/>
</dbReference>
<keyword evidence="6" id="KW-0238">DNA-binding</keyword>
<dbReference type="GO" id="GO:0003677">
    <property type="term" value="F:DNA binding"/>
    <property type="evidence" value="ECO:0007669"/>
    <property type="project" value="UniProtKB-KW"/>
</dbReference>
<comment type="caution">
    <text evidence="11">The sequence shown here is derived from an EMBL/GenBank/DDBJ whole genome shotgun (WGS) entry which is preliminary data.</text>
</comment>
<evidence type="ECO:0000256" key="2">
    <source>
        <dbReference type="ARBA" id="ARBA00022603"/>
    </source>
</evidence>
<keyword evidence="2 11" id="KW-0489">Methyltransferase</keyword>
<dbReference type="Gene3D" id="3.40.50.150">
    <property type="entry name" value="Vaccinia Virus protein VP39"/>
    <property type="match status" value="2"/>
</dbReference>
<feature type="region of interest" description="Disordered" evidence="9">
    <location>
        <begin position="1"/>
        <end position="28"/>
    </location>
</feature>
<keyword evidence="4" id="KW-0949">S-adenosyl-L-methionine</keyword>
<dbReference type="InterPro" id="IPR029063">
    <property type="entry name" value="SAM-dependent_MTases_sf"/>
</dbReference>
<accession>A0A927N966</accession>
<organism evidence="11 12">
    <name type="scientific">Actinopolymorpha pittospori</name>
    <dbReference type="NCBI Taxonomy" id="648752"/>
    <lineage>
        <taxon>Bacteria</taxon>
        <taxon>Bacillati</taxon>
        <taxon>Actinomycetota</taxon>
        <taxon>Actinomycetes</taxon>
        <taxon>Propionibacteriales</taxon>
        <taxon>Actinopolymorphaceae</taxon>
        <taxon>Actinopolymorpha</taxon>
    </lineage>
</organism>
<evidence type="ECO:0000256" key="5">
    <source>
        <dbReference type="ARBA" id="ARBA00022747"/>
    </source>
</evidence>
<sequence length="229" mass="25281">MRGMKPVLSLPARVPRTDSPEDGDDDDRFSDQLVEAFLEAYTRPGDLVLDPFAGFGTTLVVAERMGRRTLGLEILPERVEHIRARVSDPSTVIEADARRLATLDLPPIDFTLTSPPYMTRTDHPENPLTGYQTLDGDYGRYLDELTVVYGAIGQLLTPGAKAVINVSNLRTGGTVSPLAWDVGAAVSRVLRFEQEIILDWDDPEDWYTNDYCLVFSSFDDESTGAAGRA</sequence>
<dbReference type="GO" id="GO:0032259">
    <property type="term" value="P:methylation"/>
    <property type="evidence" value="ECO:0007669"/>
    <property type="project" value="UniProtKB-KW"/>
</dbReference>
<evidence type="ECO:0000256" key="8">
    <source>
        <dbReference type="RuleBase" id="RU362026"/>
    </source>
</evidence>
<evidence type="ECO:0000256" key="6">
    <source>
        <dbReference type="ARBA" id="ARBA00023125"/>
    </source>
</evidence>
<dbReference type="Pfam" id="PF01555">
    <property type="entry name" value="N6_N4_Mtase"/>
    <property type="match status" value="1"/>
</dbReference>
<dbReference type="SUPFAM" id="SSF53335">
    <property type="entry name" value="S-adenosyl-L-methionine-dependent methyltransferases"/>
    <property type="match status" value="1"/>
</dbReference>
<proteinExistence type="inferred from homology"/>
<dbReference type="PRINTS" id="PR00508">
    <property type="entry name" value="S21N4MTFRASE"/>
</dbReference>
<dbReference type="AlphaFoldDB" id="A0A927N966"/>
<dbReference type="PROSITE" id="PS00093">
    <property type="entry name" value="N4_MTASE"/>
    <property type="match status" value="1"/>
</dbReference>
<gene>
    <name evidence="11" type="ORF">HEB94_007508</name>
</gene>
<evidence type="ECO:0000256" key="3">
    <source>
        <dbReference type="ARBA" id="ARBA00022679"/>
    </source>
</evidence>
<keyword evidence="3" id="KW-0808">Transferase</keyword>
<dbReference type="CDD" id="cd02440">
    <property type="entry name" value="AdoMet_MTases"/>
    <property type="match status" value="1"/>
</dbReference>
<dbReference type="EC" id="2.1.1.-" evidence="8"/>
<evidence type="ECO:0000256" key="1">
    <source>
        <dbReference type="ARBA" id="ARBA00010203"/>
    </source>
</evidence>
<dbReference type="InterPro" id="IPR017985">
    <property type="entry name" value="MeTrfase_CN4_CS"/>
</dbReference>
<dbReference type="InterPro" id="IPR002941">
    <property type="entry name" value="DNA_methylase_N4/N6"/>
</dbReference>
<evidence type="ECO:0000256" key="7">
    <source>
        <dbReference type="ARBA" id="ARBA00049120"/>
    </source>
</evidence>
<evidence type="ECO:0000256" key="9">
    <source>
        <dbReference type="SAM" id="MobiDB-lite"/>
    </source>
</evidence>
<comment type="catalytic activity">
    <reaction evidence="7">
        <text>a 2'-deoxycytidine in DNA + S-adenosyl-L-methionine = an N(4)-methyl-2'-deoxycytidine in DNA + S-adenosyl-L-homocysteine + H(+)</text>
        <dbReference type="Rhea" id="RHEA:16857"/>
        <dbReference type="Rhea" id="RHEA-COMP:11369"/>
        <dbReference type="Rhea" id="RHEA-COMP:13674"/>
        <dbReference type="ChEBI" id="CHEBI:15378"/>
        <dbReference type="ChEBI" id="CHEBI:57856"/>
        <dbReference type="ChEBI" id="CHEBI:59789"/>
        <dbReference type="ChEBI" id="CHEBI:85452"/>
        <dbReference type="ChEBI" id="CHEBI:137933"/>
        <dbReference type="EC" id="2.1.1.113"/>
    </reaction>
</comment>
<comment type="similarity">
    <text evidence="1">Belongs to the N(4)/N(6)-methyltransferase family. N(4) subfamily.</text>
</comment>
<feature type="domain" description="DNA methylase N-4/N-6" evidence="10">
    <location>
        <begin position="29"/>
        <end position="82"/>
    </location>
</feature>
<evidence type="ECO:0000313" key="12">
    <source>
        <dbReference type="Proteomes" id="UP000638648"/>
    </source>
</evidence>
<evidence type="ECO:0000259" key="10">
    <source>
        <dbReference type="Pfam" id="PF01555"/>
    </source>
</evidence>
<dbReference type="InterPro" id="IPR001091">
    <property type="entry name" value="RM_Methyltransferase"/>
</dbReference>
<protein>
    <recommendedName>
        <fullName evidence="8">Methyltransferase</fullName>
        <ecNumber evidence="8">2.1.1.-</ecNumber>
    </recommendedName>
</protein>
<name>A0A927N966_9ACTN</name>
<dbReference type="GO" id="GO:0008170">
    <property type="term" value="F:N-methyltransferase activity"/>
    <property type="evidence" value="ECO:0007669"/>
    <property type="project" value="InterPro"/>
</dbReference>